<protein>
    <submittedName>
        <fullName evidence="1">Uncharacterized protein</fullName>
    </submittedName>
</protein>
<reference evidence="1 2" key="1">
    <citation type="submission" date="2024-04" db="EMBL/GenBank/DDBJ databases">
        <title>Tritrichomonas musculus Genome.</title>
        <authorList>
            <person name="Alves-Ferreira E."/>
            <person name="Grigg M."/>
            <person name="Lorenzi H."/>
            <person name="Galac M."/>
        </authorList>
    </citation>
    <scope>NUCLEOTIDE SEQUENCE [LARGE SCALE GENOMIC DNA]</scope>
    <source>
        <strain evidence="1 2">EAF2021</strain>
    </source>
</reference>
<gene>
    <name evidence="1" type="ORF">M9Y10_024626</name>
</gene>
<dbReference type="EMBL" id="JAPFFF010000034">
    <property type="protein sequence ID" value="KAK8843569.1"/>
    <property type="molecule type" value="Genomic_DNA"/>
</dbReference>
<sequence length="86" mass="10133">MAAVVKYTKLLKVMKTEGKIVEEFRKFIDEYGIMNILKTYGIFLSNETTPPSFLLEFCPMNLDKVIKNNKFMNSELAFSIYHWLKE</sequence>
<keyword evidence="2" id="KW-1185">Reference proteome</keyword>
<proteinExistence type="predicted"/>
<dbReference type="Proteomes" id="UP001470230">
    <property type="component" value="Unassembled WGS sequence"/>
</dbReference>
<organism evidence="1 2">
    <name type="scientific">Tritrichomonas musculus</name>
    <dbReference type="NCBI Taxonomy" id="1915356"/>
    <lineage>
        <taxon>Eukaryota</taxon>
        <taxon>Metamonada</taxon>
        <taxon>Parabasalia</taxon>
        <taxon>Tritrichomonadida</taxon>
        <taxon>Tritrichomonadidae</taxon>
        <taxon>Tritrichomonas</taxon>
    </lineage>
</organism>
<comment type="caution">
    <text evidence="1">The sequence shown here is derived from an EMBL/GenBank/DDBJ whole genome shotgun (WGS) entry which is preliminary data.</text>
</comment>
<evidence type="ECO:0000313" key="2">
    <source>
        <dbReference type="Proteomes" id="UP001470230"/>
    </source>
</evidence>
<dbReference type="InterPro" id="IPR011009">
    <property type="entry name" value="Kinase-like_dom_sf"/>
</dbReference>
<evidence type="ECO:0000313" key="1">
    <source>
        <dbReference type="EMBL" id="KAK8843569.1"/>
    </source>
</evidence>
<accession>A0ABR2HBS6</accession>
<dbReference type="SUPFAM" id="SSF56112">
    <property type="entry name" value="Protein kinase-like (PK-like)"/>
    <property type="match status" value="1"/>
</dbReference>
<name>A0ABR2HBS6_9EUKA</name>